<comment type="caution">
    <text evidence="2">The sequence shown here is derived from an EMBL/GenBank/DDBJ whole genome shotgun (WGS) entry which is preliminary data.</text>
</comment>
<evidence type="ECO:0000256" key="1">
    <source>
        <dbReference type="SAM" id="MobiDB-lite"/>
    </source>
</evidence>
<keyword evidence="3" id="KW-1185">Reference proteome</keyword>
<name>A0ABU6W2L6_9FABA</name>
<proteinExistence type="predicted"/>
<accession>A0ABU6W2L6</accession>
<dbReference type="EMBL" id="JASCZI010172001">
    <property type="protein sequence ID" value="MED6179335.1"/>
    <property type="molecule type" value="Genomic_DNA"/>
</dbReference>
<feature type="region of interest" description="Disordered" evidence="1">
    <location>
        <begin position="1"/>
        <end position="22"/>
    </location>
</feature>
<gene>
    <name evidence="2" type="ORF">PIB30_116282</name>
</gene>
<evidence type="ECO:0000313" key="2">
    <source>
        <dbReference type="EMBL" id="MED6179335.1"/>
    </source>
</evidence>
<organism evidence="2 3">
    <name type="scientific">Stylosanthes scabra</name>
    <dbReference type="NCBI Taxonomy" id="79078"/>
    <lineage>
        <taxon>Eukaryota</taxon>
        <taxon>Viridiplantae</taxon>
        <taxon>Streptophyta</taxon>
        <taxon>Embryophyta</taxon>
        <taxon>Tracheophyta</taxon>
        <taxon>Spermatophyta</taxon>
        <taxon>Magnoliopsida</taxon>
        <taxon>eudicotyledons</taxon>
        <taxon>Gunneridae</taxon>
        <taxon>Pentapetalae</taxon>
        <taxon>rosids</taxon>
        <taxon>fabids</taxon>
        <taxon>Fabales</taxon>
        <taxon>Fabaceae</taxon>
        <taxon>Papilionoideae</taxon>
        <taxon>50 kb inversion clade</taxon>
        <taxon>dalbergioids sensu lato</taxon>
        <taxon>Dalbergieae</taxon>
        <taxon>Pterocarpus clade</taxon>
        <taxon>Stylosanthes</taxon>
    </lineage>
</organism>
<reference evidence="2 3" key="1">
    <citation type="journal article" date="2023" name="Plants (Basel)">
        <title>Bridging the Gap: Combining Genomics and Transcriptomics Approaches to Understand Stylosanthes scabra, an Orphan Legume from the Brazilian Caatinga.</title>
        <authorList>
            <person name="Ferreira-Neto J.R.C."/>
            <person name="da Silva M.D."/>
            <person name="Binneck E."/>
            <person name="de Melo N.F."/>
            <person name="da Silva R.H."/>
            <person name="de Melo A.L.T.M."/>
            <person name="Pandolfi V."/>
            <person name="Bustamante F.O."/>
            <person name="Brasileiro-Vidal A.C."/>
            <person name="Benko-Iseppon A.M."/>
        </authorList>
    </citation>
    <scope>NUCLEOTIDE SEQUENCE [LARGE SCALE GENOMIC DNA]</scope>
    <source>
        <tissue evidence="2">Leaves</tissue>
    </source>
</reference>
<dbReference type="Proteomes" id="UP001341840">
    <property type="component" value="Unassembled WGS sequence"/>
</dbReference>
<evidence type="ECO:0000313" key="3">
    <source>
        <dbReference type="Proteomes" id="UP001341840"/>
    </source>
</evidence>
<protein>
    <submittedName>
        <fullName evidence="2">Uncharacterized protein</fullName>
    </submittedName>
</protein>
<sequence length="55" mass="5780">MGPVASPSFDVNLPQGNDDGCDFDENRSFGELAIEIAAAPQPPSLQMGHAEPEPL</sequence>
<feature type="non-terminal residue" evidence="2">
    <location>
        <position position="55"/>
    </location>
</feature>